<dbReference type="RefSeq" id="WP_306988514.1">
    <property type="nucleotide sequence ID" value="NZ_JAUSUT010000001.1"/>
</dbReference>
<evidence type="ECO:0000313" key="1">
    <source>
        <dbReference type="EMBL" id="MDQ0376592.1"/>
    </source>
</evidence>
<reference evidence="1 2" key="1">
    <citation type="submission" date="2023-07" db="EMBL/GenBank/DDBJ databases">
        <title>Sequencing the genomes of 1000 actinobacteria strains.</title>
        <authorList>
            <person name="Klenk H.-P."/>
        </authorList>
    </citation>
    <scope>NUCLEOTIDE SEQUENCE [LARGE SCALE GENOMIC DNA]</scope>
    <source>
        <strain evidence="1 2">DSM 45805</strain>
    </source>
</reference>
<proteinExistence type="predicted"/>
<name>A0ABU0EMY1_9PSEU</name>
<dbReference type="Proteomes" id="UP001229651">
    <property type="component" value="Unassembled WGS sequence"/>
</dbReference>
<organism evidence="1 2">
    <name type="scientific">Amycolatopsis thermophila</name>
    <dbReference type="NCBI Taxonomy" id="206084"/>
    <lineage>
        <taxon>Bacteria</taxon>
        <taxon>Bacillati</taxon>
        <taxon>Actinomycetota</taxon>
        <taxon>Actinomycetes</taxon>
        <taxon>Pseudonocardiales</taxon>
        <taxon>Pseudonocardiaceae</taxon>
        <taxon>Amycolatopsis</taxon>
    </lineage>
</organism>
<keyword evidence="2" id="KW-1185">Reference proteome</keyword>
<sequence>MTTHDEQRVELARDLDTAVNTVPWERDDLARYLVEQGWRKQGAADPELPQRVADDIENLLHEFDGVAVKRIIADEIVNRIVWRYLGQRAAADDTAGSRAEPDRVRAERDAFVKAGRALVREHDWLKGQRDDLQARNDAARGIAEEMRSQLVNGPELNDVLRILAALGGGGDLSGGLGVDQPNPPNPPAGTRVKVTARQWRGWTGELVEARDAEAAERWPFWFLPDNGHARIGLRREEFVVCPASETSGPQEGQRR</sequence>
<accession>A0ABU0EMY1</accession>
<gene>
    <name evidence="1" type="ORF">FB470_000586</name>
</gene>
<comment type="caution">
    <text evidence="1">The sequence shown here is derived from an EMBL/GenBank/DDBJ whole genome shotgun (WGS) entry which is preliminary data.</text>
</comment>
<protein>
    <submittedName>
        <fullName evidence="1">Uncharacterized protein</fullName>
    </submittedName>
</protein>
<dbReference type="EMBL" id="JAUSUT010000001">
    <property type="protein sequence ID" value="MDQ0376592.1"/>
    <property type="molecule type" value="Genomic_DNA"/>
</dbReference>
<evidence type="ECO:0000313" key="2">
    <source>
        <dbReference type="Proteomes" id="UP001229651"/>
    </source>
</evidence>